<name>A0A8J0V3W3_XENLA</name>
<feature type="region of interest" description="Disordered" evidence="1">
    <location>
        <begin position="149"/>
        <end position="181"/>
    </location>
</feature>
<feature type="compositionally biased region" description="Basic and acidic residues" evidence="1">
    <location>
        <begin position="103"/>
        <end position="122"/>
    </location>
</feature>
<feature type="compositionally biased region" description="Polar residues" evidence="1">
    <location>
        <begin position="81"/>
        <end position="102"/>
    </location>
</feature>
<feature type="region of interest" description="Disordered" evidence="1">
    <location>
        <begin position="264"/>
        <end position="329"/>
    </location>
</feature>
<feature type="compositionally biased region" description="Polar residues" evidence="1">
    <location>
        <begin position="40"/>
        <end position="51"/>
    </location>
</feature>
<feature type="region of interest" description="Disordered" evidence="1">
    <location>
        <begin position="195"/>
        <end position="228"/>
    </location>
</feature>
<feature type="signal peptide" evidence="2">
    <location>
        <begin position="1"/>
        <end position="32"/>
    </location>
</feature>
<dbReference type="KEGG" id="xla:108713700"/>
<feature type="compositionally biased region" description="Basic and acidic residues" evidence="1">
    <location>
        <begin position="298"/>
        <end position="307"/>
    </location>
</feature>
<keyword evidence="3" id="KW-1185">Reference proteome</keyword>
<feature type="chain" id="PRO_5035210099" evidence="2">
    <location>
        <begin position="33"/>
        <end position="389"/>
    </location>
</feature>
<dbReference type="Proteomes" id="UP000186698">
    <property type="component" value="Chromosome 4L"/>
</dbReference>
<protein>
    <submittedName>
        <fullName evidence="4">Uncharacterized protein LOC108713700 isoform X1</fullName>
    </submittedName>
</protein>
<proteinExistence type="predicted"/>
<feature type="region of interest" description="Disordered" evidence="1">
    <location>
        <begin position="40"/>
        <end position="122"/>
    </location>
</feature>
<dbReference type="GeneID" id="108713700"/>
<dbReference type="RefSeq" id="XP_018112697.1">
    <property type="nucleotide sequence ID" value="XM_018257208.2"/>
</dbReference>
<sequence length="389" mass="42946">MLVLHLSPFPNSCLNMRIYICLLLSSALCTTARPHFNKANNNEAQGTQQKMPSAGPYPGEKFTHGQRSLHRGPPKPISEPKNLTNPSAESLDSNKGQNLTGNSEEKIPGRTRETHGDHTSHKECVHALIQTKDMMTKLNRIKDAFLANGFGSEGQDSSHGEASHNRPRHSPPPEEQTNKRFPNALGSFKDVLSQERKKHPGNDKVSGYSGNNFAPVGPKGPESKSSSLFSGIKEKLASFGQKDYQNFARDAFGKLQNKLSEFKKTVDSLSQHLSPASKRNGEGSTQSEMQEEDSGSEEDTRSTERPQTKQSKSYASNRSSPGGFLSKIREKISAVKEKVKSEEKRRHRKERSLLGNIADNFKQASSKLKDSVGGLFNKLSSGFKNKKKV</sequence>
<keyword evidence="2" id="KW-0732">Signal</keyword>
<evidence type="ECO:0000256" key="2">
    <source>
        <dbReference type="SAM" id="SignalP"/>
    </source>
</evidence>
<feature type="compositionally biased region" description="Polar residues" evidence="1">
    <location>
        <begin position="308"/>
        <end position="320"/>
    </location>
</feature>
<gene>
    <name evidence="4" type="primary">LOC108713700</name>
</gene>
<dbReference type="AlphaFoldDB" id="A0A8J0V3W3"/>
<accession>A0A8J0V3W3</accession>
<organism evidence="3 4">
    <name type="scientific">Xenopus laevis</name>
    <name type="common">African clawed frog</name>
    <dbReference type="NCBI Taxonomy" id="8355"/>
    <lineage>
        <taxon>Eukaryota</taxon>
        <taxon>Metazoa</taxon>
        <taxon>Chordata</taxon>
        <taxon>Craniata</taxon>
        <taxon>Vertebrata</taxon>
        <taxon>Euteleostomi</taxon>
        <taxon>Amphibia</taxon>
        <taxon>Batrachia</taxon>
        <taxon>Anura</taxon>
        <taxon>Pipoidea</taxon>
        <taxon>Pipidae</taxon>
        <taxon>Xenopodinae</taxon>
        <taxon>Xenopus</taxon>
        <taxon>Xenopus</taxon>
    </lineage>
</organism>
<evidence type="ECO:0000256" key="1">
    <source>
        <dbReference type="SAM" id="MobiDB-lite"/>
    </source>
</evidence>
<evidence type="ECO:0000313" key="4">
    <source>
        <dbReference type="RefSeq" id="XP_018112697.1"/>
    </source>
</evidence>
<reference evidence="4" key="1">
    <citation type="submission" date="2025-08" db="UniProtKB">
        <authorList>
            <consortium name="RefSeq"/>
        </authorList>
    </citation>
    <scope>IDENTIFICATION</scope>
    <source>
        <strain evidence="4">J_2021</strain>
        <tissue evidence="4">Erythrocytes</tissue>
    </source>
</reference>
<evidence type="ECO:0000313" key="3">
    <source>
        <dbReference type="Proteomes" id="UP000186698"/>
    </source>
</evidence>